<comment type="caution">
    <text evidence="2">The sequence shown here is derived from an EMBL/GenBank/DDBJ whole genome shotgun (WGS) entry which is preliminary data.</text>
</comment>
<sequence>MTMAPRSRMRTTRPPAQAPRIRPMSSACWDTSRARLESLQAAAPSDRGDGEPIQMAQGTHSSTYT</sequence>
<accession>A0A4Z2J8A8</accession>
<feature type="compositionally biased region" description="Polar residues" evidence="1">
    <location>
        <begin position="56"/>
        <end position="65"/>
    </location>
</feature>
<organism evidence="2 3">
    <name type="scientific">Liparis tanakae</name>
    <name type="common">Tanaka's snailfish</name>
    <dbReference type="NCBI Taxonomy" id="230148"/>
    <lineage>
        <taxon>Eukaryota</taxon>
        <taxon>Metazoa</taxon>
        <taxon>Chordata</taxon>
        <taxon>Craniata</taxon>
        <taxon>Vertebrata</taxon>
        <taxon>Euteleostomi</taxon>
        <taxon>Actinopterygii</taxon>
        <taxon>Neopterygii</taxon>
        <taxon>Teleostei</taxon>
        <taxon>Neoteleostei</taxon>
        <taxon>Acanthomorphata</taxon>
        <taxon>Eupercaria</taxon>
        <taxon>Perciformes</taxon>
        <taxon>Cottioidei</taxon>
        <taxon>Cottales</taxon>
        <taxon>Liparidae</taxon>
        <taxon>Liparis</taxon>
    </lineage>
</organism>
<name>A0A4Z2J8A8_9TELE</name>
<dbReference type="Proteomes" id="UP000314294">
    <property type="component" value="Unassembled WGS sequence"/>
</dbReference>
<evidence type="ECO:0000256" key="1">
    <source>
        <dbReference type="SAM" id="MobiDB-lite"/>
    </source>
</evidence>
<feature type="region of interest" description="Disordered" evidence="1">
    <location>
        <begin position="1"/>
        <end position="65"/>
    </location>
</feature>
<evidence type="ECO:0000313" key="3">
    <source>
        <dbReference type="Proteomes" id="UP000314294"/>
    </source>
</evidence>
<gene>
    <name evidence="2" type="ORF">EYF80_003558</name>
</gene>
<proteinExistence type="predicted"/>
<dbReference type="EMBL" id="SRLO01000017">
    <property type="protein sequence ID" value="TNN86141.1"/>
    <property type="molecule type" value="Genomic_DNA"/>
</dbReference>
<reference evidence="2 3" key="1">
    <citation type="submission" date="2019-03" db="EMBL/GenBank/DDBJ databases">
        <title>First draft genome of Liparis tanakae, snailfish: a comprehensive survey of snailfish specific genes.</title>
        <authorList>
            <person name="Kim W."/>
            <person name="Song I."/>
            <person name="Jeong J.-H."/>
            <person name="Kim D."/>
            <person name="Kim S."/>
            <person name="Ryu S."/>
            <person name="Song J.Y."/>
            <person name="Lee S.K."/>
        </authorList>
    </citation>
    <scope>NUCLEOTIDE SEQUENCE [LARGE SCALE GENOMIC DNA]</scope>
    <source>
        <tissue evidence="2">Muscle</tissue>
    </source>
</reference>
<dbReference type="AlphaFoldDB" id="A0A4Z2J8A8"/>
<evidence type="ECO:0000313" key="2">
    <source>
        <dbReference type="EMBL" id="TNN86141.1"/>
    </source>
</evidence>
<keyword evidence="3" id="KW-1185">Reference proteome</keyword>
<protein>
    <submittedName>
        <fullName evidence="2">Uncharacterized protein</fullName>
    </submittedName>
</protein>